<proteinExistence type="predicted"/>
<comment type="caution">
    <text evidence="1">The sequence shown here is derived from an EMBL/GenBank/DDBJ whole genome shotgun (WGS) entry which is preliminary data.</text>
</comment>
<evidence type="ECO:0000313" key="2">
    <source>
        <dbReference type="Proteomes" id="UP001148614"/>
    </source>
</evidence>
<sequence>MPLGTTHPTLYPVGRGGRYSQLWGGWALRSDSWSQLCVVEMTKQLSTIPFDNDIATELQRPAAVLEAYGLSIDHVAILDHHIDRHVNGWADHDALCANVARAARELQHQVQQRQVNMPRLYAEFIAAFLTQRQQLEMVFVHTRVALREHRVPDAAWLQAMQAMVWKSPCSRADQFDLDTLVSRSGLSSEHRRDTPPFFIASKFGTFIDGIYLMLDSALWSPMWRSEWGREARYNHNTPHHQCIPLYQRWPVDMIHFSDAFMRFD</sequence>
<organism evidence="1 2">
    <name type="scientific">Xylaria arbuscula</name>
    <dbReference type="NCBI Taxonomy" id="114810"/>
    <lineage>
        <taxon>Eukaryota</taxon>
        <taxon>Fungi</taxon>
        <taxon>Dikarya</taxon>
        <taxon>Ascomycota</taxon>
        <taxon>Pezizomycotina</taxon>
        <taxon>Sordariomycetes</taxon>
        <taxon>Xylariomycetidae</taxon>
        <taxon>Xylariales</taxon>
        <taxon>Xylariaceae</taxon>
        <taxon>Xylaria</taxon>
    </lineage>
</organism>
<dbReference type="EMBL" id="JANPWZ010002518">
    <property type="protein sequence ID" value="KAJ3558136.1"/>
    <property type="molecule type" value="Genomic_DNA"/>
</dbReference>
<gene>
    <name evidence="1" type="ORF">NPX13_g9778</name>
</gene>
<protein>
    <submittedName>
        <fullName evidence="1">Uncharacterized protein</fullName>
    </submittedName>
</protein>
<keyword evidence="2" id="KW-1185">Reference proteome</keyword>
<name>A0A9W8N5W3_9PEZI</name>
<evidence type="ECO:0000313" key="1">
    <source>
        <dbReference type="EMBL" id="KAJ3558136.1"/>
    </source>
</evidence>
<dbReference type="Proteomes" id="UP001148614">
    <property type="component" value="Unassembled WGS sequence"/>
</dbReference>
<reference evidence="1" key="1">
    <citation type="submission" date="2022-07" db="EMBL/GenBank/DDBJ databases">
        <title>Genome Sequence of Xylaria arbuscula.</title>
        <authorList>
            <person name="Buettner E."/>
        </authorList>
    </citation>
    <scope>NUCLEOTIDE SEQUENCE</scope>
    <source>
        <strain evidence="1">VT107</strain>
    </source>
</reference>
<dbReference type="AlphaFoldDB" id="A0A9W8N5W3"/>
<accession>A0A9W8N5W3</accession>